<feature type="coiled-coil region" evidence="2">
    <location>
        <begin position="175"/>
        <end position="202"/>
    </location>
</feature>
<name>A0A9W8XJX8_9PLEO</name>
<accession>A0A9W8XJX8</accession>
<dbReference type="InterPro" id="IPR051826">
    <property type="entry name" value="E3_ubiquitin-ligase_domain"/>
</dbReference>
<dbReference type="Pfam" id="PF13639">
    <property type="entry name" value="zf-RING_2"/>
    <property type="match status" value="1"/>
</dbReference>
<dbReference type="Gene3D" id="3.30.40.10">
    <property type="entry name" value="Zinc/RING finger domain, C3HC4 (zinc finger)"/>
    <property type="match status" value="1"/>
</dbReference>
<dbReference type="PROSITE" id="PS50089">
    <property type="entry name" value="ZF_RING_2"/>
    <property type="match status" value="1"/>
</dbReference>
<evidence type="ECO:0000259" key="3">
    <source>
        <dbReference type="PROSITE" id="PS50089"/>
    </source>
</evidence>
<evidence type="ECO:0000313" key="4">
    <source>
        <dbReference type="EMBL" id="KAJ4351290.1"/>
    </source>
</evidence>
<keyword evidence="1" id="KW-0863">Zinc-finger</keyword>
<dbReference type="GO" id="GO:0005737">
    <property type="term" value="C:cytoplasm"/>
    <property type="evidence" value="ECO:0007669"/>
    <property type="project" value="TreeGrafter"/>
</dbReference>
<organism evidence="4 5">
    <name type="scientific">Didymosphaeria variabile</name>
    <dbReference type="NCBI Taxonomy" id="1932322"/>
    <lineage>
        <taxon>Eukaryota</taxon>
        <taxon>Fungi</taxon>
        <taxon>Dikarya</taxon>
        <taxon>Ascomycota</taxon>
        <taxon>Pezizomycotina</taxon>
        <taxon>Dothideomycetes</taxon>
        <taxon>Pleosporomycetidae</taxon>
        <taxon>Pleosporales</taxon>
        <taxon>Massarineae</taxon>
        <taxon>Didymosphaeriaceae</taxon>
        <taxon>Didymosphaeria</taxon>
    </lineage>
</organism>
<keyword evidence="5" id="KW-1185">Reference proteome</keyword>
<dbReference type="RefSeq" id="XP_056069646.1">
    <property type="nucleotide sequence ID" value="XM_056215399.1"/>
</dbReference>
<dbReference type="InterPro" id="IPR001841">
    <property type="entry name" value="Znf_RING"/>
</dbReference>
<dbReference type="AlphaFoldDB" id="A0A9W8XJX8"/>
<dbReference type="OrthoDB" id="3800709at2759"/>
<gene>
    <name evidence="4" type="ORF">N0V89_006629</name>
</gene>
<dbReference type="EMBL" id="JAPEUX010000005">
    <property type="protein sequence ID" value="KAJ4351290.1"/>
    <property type="molecule type" value="Genomic_DNA"/>
</dbReference>
<dbReference type="PANTHER" id="PTHR22765:SF416">
    <property type="entry name" value="E3 UBIQUITIN-PROTEIN LIGASE GODZILLA"/>
    <property type="match status" value="1"/>
</dbReference>
<evidence type="ECO:0000256" key="2">
    <source>
        <dbReference type="SAM" id="Coils"/>
    </source>
</evidence>
<dbReference type="SUPFAM" id="SSF57850">
    <property type="entry name" value="RING/U-box"/>
    <property type="match status" value="1"/>
</dbReference>
<protein>
    <recommendedName>
        <fullName evidence="3">RING-type domain-containing protein</fullName>
    </recommendedName>
</protein>
<proteinExistence type="predicted"/>
<keyword evidence="1" id="KW-0862">Zinc</keyword>
<dbReference type="SMART" id="SM00184">
    <property type="entry name" value="RING"/>
    <property type="match status" value="1"/>
</dbReference>
<keyword evidence="2" id="KW-0175">Coiled coil</keyword>
<evidence type="ECO:0000313" key="5">
    <source>
        <dbReference type="Proteomes" id="UP001140513"/>
    </source>
</evidence>
<sequence length="296" mass="33332">MSSSENNQNINFIDGLRISTSAEVIDDRYEAQDSARPHDTLEDIMNYTSAMEQDEDELGPVDTEIPAEFLVAFQAFSNPQHTVGQEGNQRLPTRAQFMNPENANGLLALSDPRTEARPTDVCAICHEAMDELDKAVVVVPCGHMFDRSCVMTWLDNPITTCGTCPLCRRNLFKDVPSQEASIENLLEEIDRLSERRNLSSNAEDRRMLGDWIEDAYEELGRRDYESFRLLAEGEEVSGISNGPNEAQLANFIAEWVDDEVLDRAGPEARLFRYTIEHIEQLSRRRAERTGGAPDAS</sequence>
<dbReference type="InterPro" id="IPR013083">
    <property type="entry name" value="Znf_RING/FYVE/PHD"/>
</dbReference>
<evidence type="ECO:0000256" key="1">
    <source>
        <dbReference type="PROSITE-ProRule" id="PRU00175"/>
    </source>
</evidence>
<comment type="caution">
    <text evidence="4">The sequence shown here is derived from an EMBL/GenBank/DDBJ whole genome shotgun (WGS) entry which is preliminary data.</text>
</comment>
<dbReference type="GeneID" id="80910159"/>
<dbReference type="GO" id="GO:0006511">
    <property type="term" value="P:ubiquitin-dependent protein catabolic process"/>
    <property type="evidence" value="ECO:0007669"/>
    <property type="project" value="TreeGrafter"/>
</dbReference>
<feature type="domain" description="RING-type" evidence="3">
    <location>
        <begin position="122"/>
        <end position="168"/>
    </location>
</feature>
<dbReference type="PANTHER" id="PTHR22765">
    <property type="entry name" value="RING FINGER AND PROTEASE ASSOCIATED DOMAIN-CONTAINING"/>
    <property type="match status" value="1"/>
</dbReference>
<reference evidence="4" key="1">
    <citation type="submission" date="2022-10" db="EMBL/GenBank/DDBJ databases">
        <title>Tapping the CABI collections for fungal endophytes: first genome assemblies for Collariella, Neodidymelliopsis, Ascochyta clinopodiicola, Didymella pomorum, Didymosphaeria variabile, Neocosmospora piperis and Neocucurbitaria cava.</title>
        <authorList>
            <person name="Hill R."/>
        </authorList>
    </citation>
    <scope>NUCLEOTIDE SEQUENCE</scope>
    <source>
        <strain evidence="4">IMI 356815</strain>
    </source>
</reference>
<dbReference type="GO" id="GO:0061630">
    <property type="term" value="F:ubiquitin protein ligase activity"/>
    <property type="evidence" value="ECO:0007669"/>
    <property type="project" value="TreeGrafter"/>
</dbReference>
<dbReference type="GO" id="GO:0008270">
    <property type="term" value="F:zinc ion binding"/>
    <property type="evidence" value="ECO:0007669"/>
    <property type="project" value="UniProtKB-KW"/>
</dbReference>
<keyword evidence="1" id="KW-0479">Metal-binding</keyword>
<dbReference type="Proteomes" id="UP001140513">
    <property type="component" value="Unassembled WGS sequence"/>
</dbReference>